<comment type="caution">
    <text evidence="1">The sequence shown here is derived from an EMBL/GenBank/DDBJ whole genome shotgun (WGS) entry which is preliminary data.</text>
</comment>
<keyword evidence="2" id="KW-1185">Reference proteome</keyword>
<reference evidence="2" key="1">
    <citation type="journal article" date="2023" name="G3 (Bethesda)">
        <title>Genome assembly and association tests identify interacting loci associated with vigor, precocity, and sex in interspecific pistachio rootstocks.</title>
        <authorList>
            <person name="Palmer W."/>
            <person name="Jacygrad E."/>
            <person name="Sagayaradj S."/>
            <person name="Cavanaugh K."/>
            <person name="Han R."/>
            <person name="Bertier L."/>
            <person name="Beede B."/>
            <person name="Kafkas S."/>
            <person name="Golino D."/>
            <person name="Preece J."/>
            <person name="Michelmore R."/>
        </authorList>
    </citation>
    <scope>NUCLEOTIDE SEQUENCE [LARGE SCALE GENOMIC DNA]</scope>
</reference>
<sequence>MNQLKQIHAYTLRNGIDHNRFLIVELLRIPNIPYAHNLFNQISNPNVFLYNKLIQAYSSQNQPHQCLSLYTQMCSKKCSPNQHSYTFLFTVCASLNSLPHAQILHSHFLKSGFQSDVFTLTALVGMYAKLRCIELARKMFDEMLVRENIYVNNAVLEMYARCGKIDVAKKLFNEIGQRRNLCSWNSMIMGLAVHGKCNDALELYEQMLVQSFWLL</sequence>
<proteinExistence type="predicted"/>
<evidence type="ECO:0000313" key="2">
    <source>
        <dbReference type="Proteomes" id="UP001163603"/>
    </source>
</evidence>
<name>A0ACC0ZR46_9ROSI</name>
<dbReference type="Proteomes" id="UP001163603">
    <property type="component" value="Chromosome 1"/>
</dbReference>
<gene>
    <name evidence="1" type="ORF">Pint_00630</name>
</gene>
<dbReference type="EMBL" id="CM047736">
    <property type="protein sequence ID" value="KAJ0054546.1"/>
    <property type="molecule type" value="Genomic_DNA"/>
</dbReference>
<accession>A0ACC0ZR46</accession>
<protein>
    <submittedName>
        <fullName evidence="1">Uncharacterized protein</fullName>
    </submittedName>
</protein>
<evidence type="ECO:0000313" key="1">
    <source>
        <dbReference type="EMBL" id="KAJ0054546.1"/>
    </source>
</evidence>
<organism evidence="1 2">
    <name type="scientific">Pistacia integerrima</name>
    <dbReference type="NCBI Taxonomy" id="434235"/>
    <lineage>
        <taxon>Eukaryota</taxon>
        <taxon>Viridiplantae</taxon>
        <taxon>Streptophyta</taxon>
        <taxon>Embryophyta</taxon>
        <taxon>Tracheophyta</taxon>
        <taxon>Spermatophyta</taxon>
        <taxon>Magnoliopsida</taxon>
        <taxon>eudicotyledons</taxon>
        <taxon>Gunneridae</taxon>
        <taxon>Pentapetalae</taxon>
        <taxon>rosids</taxon>
        <taxon>malvids</taxon>
        <taxon>Sapindales</taxon>
        <taxon>Anacardiaceae</taxon>
        <taxon>Pistacia</taxon>
    </lineage>
</organism>